<dbReference type="GO" id="GO:0004930">
    <property type="term" value="F:G protein-coupled receptor activity"/>
    <property type="evidence" value="ECO:0007669"/>
    <property type="project" value="UniProtKB-KW"/>
</dbReference>
<dbReference type="Pfam" id="PF00001">
    <property type="entry name" value="7tm_1"/>
    <property type="match status" value="1"/>
</dbReference>
<evidence type="ECO:0000313" key="12">
    <source>
        <dbReference type="Proteomes" id="UP000683360"/>
    </source>
</evidence>
<keyword evidence="8" id="KW-0807">Transducer</keyword>
<dbReference type="EMBL" id="CAJPWZ010001696">
    <property type="protein sequence ID" value="CAG2221803.1"/>
    <property type="molecule type" value="Genomic_DNA"/>
</dbReference>
<feature type="transmembrane region" description="Helical" evidence="9">
    <location>
        <begin position="27"/>
        <end position="50"/>
    </location>
</feature>
<dbReference type="OrthoDB" id="6084637at2759"/>
<dbReference type="GO" id="GO:0005886">
    <property type="term" value="C:plasma membrane"/>
    <property type="evidence" value="ECO:0007669"/>
    <property type="project" value="UniProtKB-SubCell"/>
</dbReference>
<organism evidence="11 12">
    <name type="scientific">Mytilus edulis</name>
    <name type="common">Blue mussel</name>
    <dbReference type="NCBI Taxonomy" id="6550"/>
    <lineage>
        <taxon>Eukaryota</taxon>
        <taxon>Metazoa</taxon>
        <taxon>Spiralia</taxon>
        <taxon>Lophotrochozoa</taxon>
        <taxon>Mollusca</taxon>
        <taxon>Bivalvia</taxon>
        <taxon>Autobranchia</taxon>
        <taxon>Pteriomorphia</taxon>
        <taxon>Mytilida</taxon>
        <taxon>Mytiloidea</taxon>
        <taxon>Mytilidae</taxon>
        <taxon>Mytilinae</taxon>
        <taxon>Mytilus</taxon>
    </lineage>
</organism>
<comment type="subcellular location">
    <subcellularLocation>
        <location evidence="1">Cell membrane</location>
        <topology evidence="1">Multi-pass membrane protein</topology>
    </subcellularLocation>
</comment>
<gene>
    <name evidence="11" type="ORF">MEDL_35190</name>
</gene>
<dbReference type="InterPro" id="IPR000276">
    <property type="entry name" value="GPCR_Rhodpsn"/>
</dbReference>
<evidence type="ECO:0000256" key="7">
    <source>
        <dbReference type="ARBA" id="ARBA00023170"/>
    </source>
</evidence>
<feature type="transmembrane region" description="Helical" evidence="9">
    <location>
        <begin position="284"/>
        <end position="307"/>
    </location>
</feature>
<protein>
    <submittedName>
        <fullName evidence="11">TAAR</fullName>
    </submittedName>
</protein>
<keyword evidence="5" id="KW-0297">G-protein coupled receptor</keyword>
<evidence type="ECO:0000256" key="2">
    <source>
        <dbReference type="ARBA" id="ARBA00022475"/>
    </source>
</evidence>
<accession>A0A8S3SYL3</accession>
<feature type="transmembrane region" description="Helical" evidence="9">
    <location>
        <begin position="323"/>
        <end position="344"/>
    </location>
</feature>
<feature type="transmembrane region" description="Helical" evidence="9">
    <location>
        <begin position="62"/>
        <end position="88"/>
    </location>
</feature>
<name>A0A8S3SYL3_MYTED</name>
<dbReference type="InterPro" id="IPR050569">
    <property type="entry name" value="TAAR"/>
</dbReference>
<dbReference type="InterPro" id="IPR017452">
    <property type="entry name" value="GPCR_Rhodpsn_7TM"/>
</dbReference>
<dbReference type="CDD" id="cd00637">
    <property type="entry name" value="7tm_classA_rhodopsin-like"/>
    <property type="match status" value="1"/>
</dbReference>
<reference evidence="11" key="1">
    <citation type="submission" date="2021-03" db="EMBL/GenBank/DDBJ databases">
        <authorList>
            <person name="Bekaert M."/>
        </authorList>
    </citation>
    <scope>NUCLEOTIDE SEQUENCE</scope>
</reference>
<keyword evidence="7" id="KW-0675">Receptor</keyword>
<sequence length="362" mass="40846">MSALAFNSTANVSTNMTIISITNRTEIFTIAVLVAFLTIALNSFLLGLCAKIPTQARNQLHIFYTFLSVSDLINGVILLILSASFFFLDTYIFKNYSVCLSIVIMSSVGPTNTGYLLLLMTGMKSFSIVCPLKGLQYITRTVAICLSSAVGIFSYAVIIIPSIFWARKNAPLLYEECDLRAAYQDSSKQFVTLALVLASVFIVGVLIFNSFILFKIARRNKIGIQGDNISSSSSGIHRNRKFQEDKNSPERNEVREIQFVKPQLNEKKSQMNPKKYDFKKSKNFKAYLTVLMHVGIYMLCGVPYFLVSSSKNLKIYYYNDRNVRFVCSLFIFLTSLINPILTVIRIPLFNKTLRKTLNSCVH</sequence>
<keyword evidence="3 9" id="KW-0812">Transmembrane</keyword>
<evidence type="ECO:0000259" key="10">
    <source>
        <dbReference type="PROSITE" id="PS50262"/>
    </source>
</evidence>
<feature type="transmembrane region" description="Helical" evidence="9">
    <location>
        <begin position="100"/>
        <end position="120"/>
    </location>
</feature>
<dbReference type="Gene3D" id="1.20.1070.10">
    <property type="entry name" value="Rhodopsin 7-helix transmembrane proteins"/>
    <property type="match status" value="1"/>
</dbReference>
<evidence type="ECO:0000256" key="4">
    <source>
        <dbReference type="ARBA" id="ARBA00022989"/>
    </source>
</evidence>
<keyword evidence="2" id="KW-1003">Cell membrane</keyword>
<evidence type="ECO:0000313" key="11">
    <source>
        <dbReference type="EMBL" id="CAG2221803.1"/>
    </source>
</evidence>
<dbReference type="Proteomes" id="UP000683360">
    <property type="component" value="Unassembled WGS sequence"/>
</dbReference>
<feature type="transmembrane region" description="Helical" evidence="9">
    <location>
        <begin position="190"/>
        <end position="214"/>
    </location>
</feature>
<feature type="domain" description="G-protein coupled receptors family 1 profile" evidence="10">
    <location>
        <begin position="41"/>
        <end position="342"/>
    </location>
</feature>
<comment type="caution">
    <text evidence="11">The sequence shown here is derived from an EMBL/GenBank/DDBJ whole genome shotgun (WGS) entry which is preliminary data.</text>
</comment>
<evidence type="ECO:0000256" key="9">
    <source>
        <dbReference type="SAM" id="Phobius"/>
    </source>
</evidence>
<feature type="transmembrane region" description="Helical" evidence="9">
    <location>
        <begin position="141"/>
        <end position="166"/>
    </location>
</feature>
<evidence type="ECO:0000256" key="3">
    <source>
        <dbReference type="ARBA" id="ARBA00022692"/>
    </source>
</evidence>
<dbReference type="PROSITE" id="PS50262">
    <property type="entry name" value="G_PROTEIN_RECEP_F1_2"/>
    <property type="match status" value="1"/>
</dbReference>
<keyword evidence="6 9" id="KW-0472">Membrane</keyword>
<evidence type="ECO:0000256" key="1">
    <source>
        <dbReference type="ARBA" id="ARBA00004651"/>
    </source>
</evidence>
<evidence type="ECO:0000256" key="5">
    <source>
        <dbReference type="ARBA" id="ARBA00023040"/>
    </source>
</evidence>
<dbReference type="SUPFAM" id="SSF81321">
    <property type="entry name" value="Family A G protein-coupled receptor-like"/>
    <property type="match status" value="1"/>
</dbReference>
<dbReference type="PANTHER" id="PTHR24249">
    <property type="entry name" value="HISTAMINE RECEPTOR-RELATED G-PROTEIN COUPLED RECEPTOR"/>
    <property type="match status" value="1"/>
</dbReference>
<keyword evidence="4 9" id="KW-1133">Transmembrane helix</keyword>
<evidence type="ECO:0000256" key="6">
    <source>
        <dbReference type="ARBA" id="ARBA00023136"/>
    </source>
</evidence>
<dbReference type="AlphaFoldDB" id="A0A8S3SYL3"/>
<evidence type="ECO:0000256" key="8">
    <source>
        <dbReference type="ARBA" id="ARBA00023224"/>
    </source>
</evidence>
<keyword evidence="12" id="KW-1185">Reference proteome</keyword>
<proteinExistence type="predicted"/>